<evidence type="ECO:0000259" key="8">
    <source>
        <dbReference type="SMART" id="SM00858"/>
    </source>
</evidence>
<dbReference type="EMBL" id="UGYV01000001">
    <property type="protein sequence ID" value="SUI91580.1"/>
    <property type="molecule type" value="Genomic_DNA"/>
</dbReference>
<keyword evidence="9" id="KW-0282">Flagellum</keyword>
<dbReference type="SMART" id="SM00858">
    <property type="entry name" value="SAF"/>
    <property type="match status" value="1"/>
</dbReference>
<dbReference type="CDD" id="cd11614">
    <property type="entry name" value="SAF_CpaB_FlgA_like"/>
    <property type="match status" value="1"/>
</dbReference>
<feature type="chain" id="PRO_5016487258" description="Flagella basal body P-ring formation protein FlgA" evidence="7">
    <location>
        <begin position="29"/>
        <end position="245"/>
    </location>
</feature>
<evidence type="ECO:0000256" key="5">
    <source>
        <dbReference type="ARBA" id="ARBA00022764"/>
    </source>
</evidence>
<accession>A0A380B1R0</accession>
<dbReference type="PANTHER" id="PTHR36307">
    <property type="entry name" value="FLAGELLA BASAL BODY P-RING FORMATION PROTEIN FLGA"/>
    <property type="match status" value="1"/>
</dbReference>
<feature type="domain" description="SAF" evidence="8">
    <location>
        <begin position="120"/>
        <end position="182"/>
    </location>
</feature>
<dbReference type="GO" id="GO:0042597">
    <property type="term" value="C:periplasmic space"/>
    <property type="evidence" value="ECO:0007669"/>
    <property type="project" value="UniProtKB-SubCell"/>
</dbReference>
<evidence type="ECO:0000256" key="4">
    <source>
        <dbReference type="ARBA" id="ARBA00022729"/>
    </source>
</evidence>
<sequence length="245" mass="26823">MKTLFMNGKAFSLTLFLSIGLLPLNVQAKGQIAATDQISQQMTSALTAEISQWQQSQQIKKISKKISLQVPSNAGKFKTCSTKLAIDSAKGLPFGRVQRKVSCTSEGWSLYVRAKVALSAYIPVANKTLDRDDIVTAENLQWKMLPLTASDQDIITDDKHILGQAVARKIRKNKPIRTQNLSIPLLVNIGDQVIIEAVSNTFYANMIGIAMDAGKKGEAIRVKNSSSGKIITAYPIAKGRVETRF</sequence>
<gene>
    <name evidence="9" type="ORF">NCTC10736_03392</name>
</gene>
<dbReference type="GO" id="GO:0044780">
    <property type="term" value="P:bacterial-type flagellum assembly"/>
    <property type="evidence" value="ECO:0007669"/>
    <property type="project" value="InterPro"/>
</dbReference>
<proteinExistence type="inferred from homology"/>
<keyword evidence="9" id="KW-0966">Cell projection</keyword>
<organism evidence="9 10">
    <name type="scientific">Shewanella morhuae</name>
    <dbReference type="NCBI Taxonomy" id="365591"/>
    <lineage>
        <taxon>Bacteria</taxon>
        <taxon>Pseudomonadati</taxon>
        <taxon>Pseudomonadota</taxon>
        <taxon>Gammaproteobacteria</taxon>
        <taxon>Alteromonadales</taxon>
        <taxon>Shewanellaceae</taxon>
        <taxon>Shewanella</taxon>
    </lineage>
</organism>
<dbReference type="Gene3D" id="2.30.30.760">
    <property type="match status" value="1"/>
</dbReference>
<evidence type="ECO:0000313" key="10">
    <source>
        <dbReference type="Proteomes" id="UP000255061"/>
    </source>
</evidence>
<evidence type="ECO:0000256" key="1">
    <source>
        <dbReference type="ARBA" id="ARBA00004418"/>
    </source>
</evidence>
<comment type="similarity">
    <text evidence="2 7">Belongs to the FlgA family.</text>
</comment>
<feature type="signal peptide" evidence="7">
    <location>
        <begin position="1"/>
        <end position="28"/>
    </location>
</feature>
<dbReference type="NCBIfam" id="TIGR03170">
    <property type="entry name" value="flgA_cterm"/>
    <property type="match status" value="1"/>
</dbReference>
<dbReference type="Pfam" id="PF13144">
    <property type="entry name" value="ChapFlgA"/>
    <property type="match status" value="1"/>
</dbReference>
<dbReference type="RefSeq" id="WP_115406799.1">
    <property type="nucleotide sequence ID" value="NZ_UGYV01000001.1"/>
</dbReference>
<comment type="subcellular location">
    <subcellularLocation>
        <location evidence="1 7">Periplasm</location>
    </subcellularLocation>
</comment>
<comment type="function">
    <text evidence="6 7">Involved in the assembly process of the P-ring formation. It may associate with FlgF on the rod constituting a structure essential for the P-ring assembly or may act as a modulator protein for the P-ring assembly.</text>
</comment>
<dbReference type="Proteomes" id="UP000255061">
    <property type="component" value="Unassembled WGS sequence"/>
</dbReference>
<dbReference type="Gene3D" id="3.90.1210.10">
    <property type="entry name" value="Antifreeze-like/N-acetylneuraminic acid synthase C-terminal domain"/>
    <property type="match status" value="1"/>
</dbReference>
<dbReference type="InterPro" id="IPR013974">
    <property type="entry name" value="SAF"/>
</dbReference>
<keyword evidence="4 7" id="KW-0732">Signal</keyword>
<keyword evidence="7" id="KW-1005">Bacterial flagellum biogenesis</keyword>
<evidence type="ECO:0000256" key="6">
    <source>
        <dbReference type="ARBA" id="ARBA00025643"/>
    </source>
</evidence>
<evidence type="ECO:0000256" key="2">
    <source>
        <dbReference type="ARBA" id="ARBA00010474"/>
    </source>
</evidence>
<dbReference type="InterPro" id="IPR039246">
    <property type="entry name" value="Flagellar_FlgA"/>
</dbReference>
<evidence type="ECO:0000313" key="9">
    <source>
        <dbReference type="EMBL" id="SUI91580.1"/>
    </source>
</evidence>
<dbReference type="PANTHER" id="PTHR36307:SF1">
    <property type="entry name" value="FLAGELLA BASAL BODY P-RING FORMATION PROTEIN FLGA"/>
    <property type="match status" value="1"/>
</dbReference>
<dbReference type="InterPro" id="IPR017585">
    <property type="entry name" value="SAF_FlgA"/>
</dbReference>
<name>A0A380B1R0_9GAMM</name>
<keyword evidence="5 7" id="KW-0574">Periplasm</keyword>
<evidence type="ECO:0000256" key="7">
    <source>
        <dbReference type="RuleBase" id="RU362063"/>
    </source>
</evidence>
<reference evidence="9 10" key="1">
    <citation type="submission" date="2018-06" db="EMBL/GenBank/DDBJ databases">
        <authorList>
            <consortium name="Pathogen Informatics"/>
            <person name="Doyle S."/>
        </authorList>
    </citation>
    <scope>NUCLEOTIDE SEQUENCE [LARGE SCALE GENOMIC DNA]</scope>
    <source>
        <strain evidence="9 10">NCTC10736</strain>
    </source>
</reference>
<keyword evidence="9" id="KW-0969">Cilium</keyword>
<protein>
    <recommendedName>
        <fullName evidence="3 7">Flagella basal body P-ring formation protein FlgA</fullName>
    </recommendedName>
</protein>
<dbReference type="AlphaFoldDB" id="A0A380B1R0"/>
<evidence type="ECO:0000256" key="3">
    <source>
        <dbReference type="ARBA" id="ARBA00014754"/>
    </source>
</evidence>